<sequence length="109" mass="12766">MYCYLLIDGQFVNGGYFDTLTVNMLDTEVYVATLQTNRGPEKFFVSRRPNTIYNNTLWLEEDDPELAKNAFGDMLRSKYFSDKEALATEYHTSMDILNASYYRQYPPED</sequence>
<proteinExistence type="predicted"/>
<accession>A0A8S5LUV4</accession>
<dbReference type="EMBL" id="BK014744">
    <property type="protein sequence ID" value="DAD73772.1"/>
    <property type="molecule type" value="Genomic_DNA"/>
</dbReference>
<protein>
    <submittedName>
        <fullName evidence="1">Uncharacterized protein</fullName>
    </submittedName>
</protein>
<organism evidence="1">
    <name type="scientific">Siphoviridae sp. ctMsr1</name>
    <dbReference type="NCBI Taxonomy" id="2826264"/>
    <lineage>
        <taxon>Viruses</taxon>
        <taxon>Duplodnaviria</taxon>
        <taxon>Heunggongvirae</taxon>
        <taxon>Uroviricota</taxon>
        <taxon>Caudoviricetes</taxon>
    </lineage>
</organism>
<name>A0A8S5LUV4_9CAUD</name>
<reference evidence="1" key="1">
    <citation type="journal article" date="2021" name="Proc. Natl. Acad. Sci. U.S.A.">
        <title>A Catalog of Tens of Thousands of Viruses from Human Metagenomes Reveals Hidden Associations with Chronic Diseases.</title>
        <authorList>
            <person name="Tisza M.J."/>
            <person name="Buck C.B."/>
        </authorList>
    </citation>
    <scope>NUCLEOTIDE SEQUENCE</scope>
    <source>
        <strain evidence="1">CtMsr1</strain>
    </source>
</reference>
<evidence type="ECO:0000313" key="1">
    <source>
        <dbReference type="EMBL" id="DAD73772.1"/>
    </source>
</evidence>